<gene>
    <name evidence="1" type="ORF">BO66DRAFT_144855</name>
</gene>
<reference evidence="1" key="1">
    <citation type="submission" date="2018-02" db="EMBL/GenBank/DDBJ databases">
        <title>The genomes of Aspergillus section Nigri reveals drivers in fungal speciation.</title>
        <authorList>
            <consortium name="DOE Joint Genome Institute"/>
            <person name="Vesth T.C."/>
            <person name="Nybo J."/>
            <person name="Theobald S."/>
            <person name="Brandl J."/>
            <person name="Frisvad J.C."/>
            <person name="Nielsen K.F."/>
            <person name="Lyhne E.K."/>
            <person name="Kogle M.E."/>
            <person name="Kuo A."/>
            <person name="Riley R."/>
            <person name="Clum A."/>
            <person name="Nolan M."/>
            <person name="Lipzen A."/>
            <person name="Salamov A."/>
            <person name="Henrissat B."/>
            <person name="Wiebenga A."/>
            <person name="De vries R.P."/>
            <person name="Grigoriev I.V."/>
            <person name="Mortensen U.H."/>
            <person name="Andersen M.R."/>
            <person name="Baker S.E."/>
        </authorList>
    </citation>
    <scope>NUCLEOTIDE SEQUENCE</scope>
    <source>
        <strain evidence="1">CBS 121060</strain>
    </source>
</reference>
<organism evidence="1 2">
    <name type="scientific">Aspergillus aculeatinus CBS 121060</name>
    <dbReference type="NCBI Taxonomy" id="1448322"/>
    <lineage>
        <taxon>Eukaryota</taxon>
        <taxon>Fungi</taxon>
        <taxon>Dikarya</taxon>
        <taxon>Ascomycota</taxon>
        <taxon>Pezizomycotina</taxon>
        <taxon>Eurotiomycetes</taxon>
        <taxon>Eurotiomycetidae</taxon>
        <taxon>Eurotiales</taxon>
        <taxon>Aspergillaceae</taxon>
        <taxon>Aspergillus</taxon>
        <taxon>Aspergillus subgen. Circumdati</taxon>
    </lineage>
</organism>
<dbReference type="EMBL" id="KZ824936">
    <property type="protein sequence ID" value="RAH74236.1"/>
    <property type="molecule type" value="Genomic_DNA"/>
</dbReference>
<protein>
    <submittedName>
        <fullName evidence="1">Uncharacterized protein</fullName>
    </submittedName>
</protein>
<evidence type="ECO:0000313" key="1">
    <source>
        <dbReference type="EMBL" id="RAH74236.1"/>
    </source>
</evidence>
<evidence type="ECO:0000313" key="2">
    <source>
        <dbReference type="Proteomes" id="UP000249661"/>
    </source>
</evidence>
<proteinExistence type="predicted"/>
<dbReference type="Proteomes" id="UP000249661">
    <property type="component" value="Unassembled WGS sequence"/>
</dbReference>
<sequence>MGRWCVISTGCMELLLFGVRYTGGAESSPAWPATAMPMMHHWHIEFLPDVELLNMTGFRLPVFGFRRSSFWILTAFDQRQKKRISRDHWQLSLLLLLSMERIDTAYTRHSLVVCSGIATPAHCRKRCRWYM</sequence>
<keyword evidence="2" id="KW-1185">Reference proteome</keyword>
<accession>A0ACD1HLB2</accession>
<name>A0ACD1HLB2_9EURO</name>